<dbReference type="InterPro" id="IPR037008">
    <property type="entry name" value="bc1_Rieske_TM_sf"/>
</dbReference>
<evidence type="ECO:0000256" key="5">
    <source>
        <dbReference type="ARBA" id="ARBA00022723"/>
    </source>
</evidence>
<dbReference type="PANTHER" id="PTHR10134">
    <property type="entry name" value="CYTOCHROME B-C1 COMPLEX SUBUNIT RIESKE, MITOCHONDRIAL"/>
    <property type="match status" value="1"/>
</dbReference>
<evidence type="ECO:0000256" key="1">
    <source>
        <dbReference type="ARBA" id="ARBA00004167"/>
    </source>
</evidence>
<evidence type="ECO:0000256" key="7">
    <source>
        <dbReference type="ARBA" id="ARBA00023004"/>
    </source>
</evidence>
<dbReference type="GO" id="GO:0005743">
    <property type="term" value="C:mitochondrial inner membrane"/>
    <property type="evidence" value="ECO:0007669"/>
    <property type="project" value="UniProtKB-SubCell"/>
</dbReference>
<evidence type="ECO:0000256" key="2">
    <source>
        <dbReference type="ARBA" id="ARBA00010651"/>
    </source>
</evidence>
<keyword evidence="5" id="KW-0479">Metal-binding</keyword>
<dbReference type="InterPro" id="IPR015248">
    <property type="entry name" value="UQCRFS1_N"/>
</dbReference>
<evidence type="ECO:0000313" key="14">
    <source>
        <dbReference type="EnsemblMetazoa" id="SMAR008721-PA"/>
    </source>
</evidence>
<comment type="cofactor">
    <cofactor evidence="11">
        <name>[2Fe-2S] cluster</name>
        <dbReference type="ChEBI" id="CHEBI:190135"/>
    </cofactor>
    <text evidence="11">Binds 1 [2Fe-2S] cluster per subunit.</text>
</comment>
<dbReference type="GO" id="GO:0046872">
    <property type="term" value="F:metal ion binding"/>
    <property type="evidence" value="ECO:0007669"/>
    <property type="project" value="UniProtKB-KW"/>
</dbReference>
<dbReference type="CDD" id="cd03470">
    <property type="entry name" value="Rieske_cytochrome_bc1"/>
    <property type="match status" value="1"/>
</dbReference>
<dbReference type="Proteomes" id="UP000014500">
    <property type="component" value="Unassembled WGS sequence"/>
</dbReference>
<keyword evidence="11" id="KW-0249">Electron transport</keyword>
<dbReference type="eggNOG" id="KOG1671">
    <property type="taxonomic scope" value="Eukaryota"/>
</dbReference>
<dbReference type="EC" id="7.1.1.8" evidence="11"/>
<keyword evidence="9" id="KW-0472">Membrane</keyword>
<proteinExistence type="inferred from homology"/>
<reference evidence="14" key="2">
    <citation type="submission" date="2015-02" db="UniProtKB">
        <authorList>
            <consortium name="EnsemblMetazoa"/>
        </authorList>
    </citation>
    <scope>IDENTIFICATION</scope>
</reference>
<dbReference type="InterPro" id="IPR036922">
    <property type="entry name" value="Rieske_2Fe-2S_sf"/>
</dbReference>
<comment type="catalytic activity">
    <reaction evidence="11">
        <text>a quinol + 2 Fe(III)-[cytochrome c](out) = a quinone + 2 Fe(II)-[cytochrome c](out) + 2 H(+)(out)</text>
        <dbReference type="Rhea" id="RHEA:11484"/>
        <dbReference type="Rhea" id="RHEA-COMP:10350"/>
        <dbReference type="Rhea" id="RHEA-COMP:14399"/>
        <dbReference type="ChEBI" id="CHEBI:15378"/>
        <dbReference type="ChEBI" id="CHEBI:24646"/>
        <dbReference type="ChEBI" id="CHEBI:29033"/>
        <dbReference type="ChEBI" id="CHEBI:29034"/>
        <dbReference type="ChEBI" id="CHEBI:132124"/>
        <dbReference type="EC" id="7.1.1.8"/>
    </reaction>
</comment>
<dbReference type="Pfam" id="PF02921">
    <property type="entry name" value="UCR_TM"/>
    <property type="match status" value="1"/>
</dbReference>
<dbReference type="NCBIfam" id="TIGR01416">
    <property type="entry name" value="Rieske_proteo"/>
    <property type="match status" value="1"/>
</dbReference>
<dbReference type="SUPFAM" id="SSF50022">
    <property type="entry name" value="ISP domain"/>
    <property type="match status" value="1"/>
</dbReference>
<dbReference type="PROSITE" id="PS51296">
    <property type="entry name" value="RIESKE"/>
    <property type="match status" value="1"/>
</dbReference>
<evidence type="ECO:0000256" key="9">
    <source>
        <dbReference type="ARBA" id="ARBA00023136"/>
    </source>
</evidence>
<dbReference type="PRINTS" id="PR00162">
    <property type="entry name" value="RIESKE"/>
</dbReference>
<evidence type="ECO:0000256" key="3">
    <source>
        <dbReference type="ARBA" id="ARBA00022692"/>
    </source>
</evidence>
<keyword evidence="11" id="KW-0813">Transport</keyword>
<keyword evidence="12" id="KW-0496">Mitochondrion</keyword>
<dbReference type="InterPro" id="IPR005805">
    <property type="entry name" value="Rieske_Fe-S_prot_C"/>
</dbReference>
<reference evidence="15" key="1">
    <citation type="submission" date="2011-05" db="EMBL/GenBank/DDBJ databases">
        <authorList>
            <person name="Richards S.R."/>
            <person name="Qu J."/>
            <person name="Jiang H."/>
            <person name="Jhangiani S.N."/>
            <person name="Agravi P."/>
            <person name="Goodspeed R."/>
            <person name="Gross S."/>
            <person name="Mandapat C."/>
            <person name="Jackson L."/>
            <person name="Mathew T."/>
            <person name="Pu L."/>
            <person name="Thornton R."/>
            <person name="Saada N."/>
            <person name="Wilczek-Boney K.B."/>
            <person name="Lee S."/>
            <person name="Kovar C."/>
            <person name="Wu Y."/>
            <person name="Scherer S.E."/>
            <person name="Worley K.C."/>
            <person name="Muzny D.M."/>
            <person name="Gibbs R."/>
        </authorList>
    </citation>
    <scope>NUCLEOTIDE SEQUENCE</scope>
    <source>
        <strain evidence="15">Brora</strain>
    </source>
</reference>
<organism evidence="14 15">
    <name type="scientific">Strigamia maritima</name>
    <name type="common">European centipede</name>
    <name type="synonym">Geophilus maritimus</name>
    <dbReference type="NCBI Taxonomy" id="126957"/>
    <lineage>
        <taxon>Eukaryota</taxon>
        <taxon>Metazoa</taxon>
        <taxon>Ecdysozoa</taxon>
        <taxon>Arthropoda</taxon>
        <taxon>Myriapoda</taxon>
        <taxon>Chilopoda</taxon>
        <taxon>Pleurostigmophora</taxon>
        <taxon>Geophilomorpha</taxon>
        <taxon>Linotaeniidae</taxon>
        <taxon>Strigamia</taxon>
    </lineage>
</organism>
<protein>
    <recommendedName>
        <fullName evidence="11">Cytochrome b-c1 complex subunit Rieske, mitochondrial</fullName>
        <ecNumber evidence="11">7.1.1.8</ecNumber>
    </recommendedName>
</protein>
<comment type="similarity">
    <text evidence="2">Belongs to the Rieske iron-sulfur protein family.</text>
</comment>
<dbReference type="STRING" id="126957.T1J524"/>
<dbReference type="SUPFAM" id="SSF81502">
    <property type="entry name" value="ISP transmembrane anchor"/>
    <property type="match status" value="1"/>
</dbReference>
<evidence type="ECO:0000256" key="12">
    <source>
        <dbReference type="RuleBase" id="RU004495"/>
    </source>
</evidence>
<dbReference type="InterPro" id="IPR006317">
    <property type="entry name" value="Ubiquinol_cyt_c_Rdtase_Fe-S-su"/>
</dbReference>
<dbReference type="Pfam" id="PF00355">
    <property type="entry name" value="Rieske"/>
    <property type="match status" value="1"/>
</dbReference>
<keyword evidence="6" id="KW-1133">Transmembrane helix</keyword>
<comment type="subcellular location">
    <subcellularLocation>
        <location evidence="1">Membrane</location>
        <topology evidence="1">Single-pass membrane protein</topology>
    </subcellularLocation>
    <subcellularLocation>
        <location evidence="12">Mitochondrion inner membrane</location>
    </subcellularLocation>
</comment>
<evidence type="ECO:0000256" key="4">
    <source>
        <dbReference type="ARBA" id="ARBA00022714"/>
    </source>
</evidence>
<dbReference type="Gene3D" id="1.20.5.270">
    <property type="entry name" value="Ubiquinol cytochrome reductase, transmembrane domain"/>
    <property type="match status" value="1"/>
</dbReference>
<sequence>MITFAGRSTCLATLMKPTSLAVPPQTVALIPPVKAALEKILVPPEQERHTHYALAKLLPTRPLPTAKSGIGVTSQIRLAHTDIKVPDFTAYRKEASKDPRKPARETIDTRQTFSYLVAAAGCVGGAYAAKGVVTMFVSSMAASADVLALAKIEIKLAEIPEGKNMTIKWRGKPLFIKHRTAEEIAREQAVDVASLRDPEPDNVRAARPEWLVVIGVCTHLGCVPIANAGDFFGYYCPCHGSHYDGAGRIRKGPAPLNLEIPIHAFVDDDTLVV</sequence>
<evidence type="ECO:0000256" key="11">
    <source>
        <dbReference type="RuleBase" id="RU004494"/>
    </source>
</evidence>
<evidence type="ECO:0000259" key="13">
    <source>
        <dbReference type="PROSITE" id="PS51296"/>
    </source>
</evidence>
<keyword evidence="4" id="KW-0001">2Fe-2S</keyword>
<keyword evidence="15" id="KW-1185">Reference proteome</keyword>
<dbReference type="EnsemblMetazoa" id="SMAR008721-RA">
    <property type="protein sequence ID" value="SMAR008721-PA"/>
    <property type="gene ID" value="SMAR008721"/>
</dbReference>
<dbReference type="GO" id="GO:0008121">
    <property type="term" value="F:quinol-cytochrome-c reductase activity"/>
    <property type="evidence" value="ECO:0007669"/>
    <property type="project" value="UniProtKB-EC"/>
</dbReference>
<dbReference type="FunFam" id="2.102.10.10:FF:000001">
    <property type="entry name" value="Cytochrome b-c1 complex subunit Rieske, mitochondrial"/>
    <property type="match status" value="1"/>
</dbReference>
<dbReference type="GO" id="GO:0051537">
    <property type="term" value="F:2 iron, 2 sulfur cluster binding"/>
    <property type="evidence" value="ECO:0007669"/>
    <property type="project" value="UniProtKB-KW"/>
</dbReference>
<evidence type="ECO:0000313" key="15">
    <source>
        <dbReference type="Proteomes" id="UP000014500"/>
    </source>
</evidence>
<dbReference type="OMA" id="PPYDFND"/>
<evidence type="ECO:0000256" key="10">
    <source>
        <dbReference type="ARBA" id="ARBA00023157"/>
    </source>
</evidence>
<dbReference type="EMBL" id="JH431850">
    <property type="status" value="NOT_ANNOTATED_CDS"/>
    <property type="molecule type" value="Genomic_DNA"/>
</dbReference>
<evidence type="ECO:0000256" key="6">
    <source>
        <dbReference type="ARBA" id="ARBA00022989"/>
    </source>
</evidence>
<dbReference type="HOGENOM" id="CLU_055690_0_1_1"/>
<dbReference type="InterPro" id="IPR004192">
    <property type="entry name" value="Rieske_TM"/>
</dbReference>
<dbReference type="FunFam" id="1.20.5.270:FF:000001">
    <property type="entry name" value="Cytochrome b-c1 complex subunit Rieske, mitochondrial"/>
    <property type="match status" value="1"/>
</dbReference>
<name>T1J524_STRMM</name>
<dbReference type="InterPro" id="IPR017941">
    <property type="entry name" value="Rieske_2Fe-2S"/>
</dbReference>
<keyword evidence="10" id="KW-1015">Disulfide bond</keyword>
<dbReference type="Gene3D" id="2.102.10.10">
    <property type="entry name" value="Rieske [2Fe-2S] iron-sulphur domain"/>
    <property type="match status" value="1"/>
</dbReference>
<dbReference type="PhylomeDB" id="T1J524"/>
<keyword evidence="12" id="KW-0679">Respiratory chain</keyword>
<keyword evidence="7" id="KW-0408">Iron</keyword>
<comment type="miscellaneous">
    <text evidence="11">The Rieske protein is a high potential 2Fe-2S protein.</text>
</comment>
<feature type="domain" description="Rieske" evidence="13">
    <location>
        <begin position="177"/>
        <end position="272"/>
    </location>
</feature>
<dbReference type="InterPro" id="IPR014349">
    <property type="entry name" value="Rieske_Fe-S_prot"/>
</dbReference>
<dbReference type="AlphaFoldDB" id="T1J524"/>
<accession>T1J524</accession>
<keyword evidence="8" id="KW-0411">Iron-sulfur</keyword>
<keyword evidence="3" id="KW-0812">Transmembrane</keyword>
<dbReference type="Pfam" id="PF09165">
    <property type="entry name" value="Ubiq-Cytc-red_N"/>
    <property type="match status" value="1"/>
</dbReference>
<evidence type="ECO:0000256" key="8">
    <source>
        <dbReference type="ARBA" id="ARBA00023014"/>
    </source>
</evidence>